<keyword evidence="1" id="KW-0378">Hydrolase</keyword>
<dbReference type="InterPro" id="IPR000014">
    <property type="entry name" value="PAS"/>
</dbReference>
<dbReference type="InterPro" id="IPR003594">
    <property type="entry name" value="HATPase_dom"/>
</dbReference>
<protein>
    <recommendedName>
        <fullName evidence="2">PAS domain-containing protein</fullName>
    </recommendedName>
</protein>
<dbReference type="SMART" id="SM00065">
    <property type="entry name" value="GAF"/>
    <property type="match status" value="1"/>
</dbReference>
<proteinExistence type="predicted"/>
<dbReference type="CDD" id="cd16936">
    <property type="entry name" value="HATPase_RsbW-like"/>
    <property type="match status" value="1"/>
</dbReference>
<dbReference type="Gene3D" id="3.30.450.20">
    <property type="entry name" value="PAS domain"/>
    <property type="match status" value="2"/>
</dbReference>
<dbReference type="Gene3D" id="3.30.450.40">
    <property type="match status" value="1"/>
</dbReference>
<dbReference type="InterPro" id="IPR003018">
    <property type="entry name" value="GAF"/>
</dbReference>
<comment type="caution">
    <text evidence="3">The sequence shown here is derived from an EMBL/GenBank/DDBJ whole genome shotgun (WGS) entry which is preliminary data.</text>
</comment>
<evidence type="ECO:0000313" key="3">
    <source>
        <dbReference type="EMBL" id="RRQ86507.1"/>
    </source>
</evidence>
<dbReference type="FunFam" id="3.30.450.40:FF:000035">
    <property type="entry name" value="PAS sensor protein"/>
    <property type="match status" value="1"/>
</dbReference>
<dbReference type="SUPFAM" id="SSF55785">
    <property type="entry name" value="PYP-like sensor domain (PAS domain)"/>
    <property type="match status" value="2"/>
</dbReference>
<organism evidence="3 4">
    <name type="scientific">Streptomyces griseofuscus</name>
    <dbReference type="NCBI Taxonomy" id="146922"/>
    <lineage>
        <taxon>Bacteria</taxon>
        <taxon>Bacillati</taxon>
        <taxon>Actinomycetota</taxon>
        <taxon>Actinomycetes</taxon>
        <taxon>Kitasatosporales</taxon>
        <taxon>Streptomycetaceae</taxon>
        <taxon>Streptomyces</taxon>
    </lineage>
</organism>
<dbReference type="PROSITE" id="PS50112">
    <property type="entry name" value="PAS"/>
    <property type="match status" value="1"/>
</dbReference>
<dbReference type="FunFam" id="3.30.565.10:FF:000028">
    <property type="entry name" value="PAS sensor protein"/>
    <property type="match status" value="1"/>
</dbReference>
<dbReference type="NCBIfam" id="TIGR00229">
    <property type="entry name" value="sensory_box"/>
    <property type="match status" value="2"/>
</dbReference>
<keyword evidence="4" id="KW-1185">Reference proteome</keyword>
<dbReference type="SUPFAM" id="SSF55874">
    <property type="entry name" value="ATPase domain of HSP90 chaperone/DNA topoisomerase II/histidine kinase"/>
    <property type="match status" value="1"/>
</dbReference>
<dbReference type="InterPro" id="IPR036457">
    <property type="entry name" value="PPM-type-like_dom_sf"/>
</dbReference>
<dbReference type="PANTHER" id="PTHR43156">
    <property type="entry name" value="STAGE II SPORULATION PROTEIN E-RELATED"/>
    <property type="match status" value="1"/>
</dbReference>
<dbReference type="InterPro" id="IPR001932">
    <property type="entry name" value="PPM-type_phosphatase-like_dom"/>
</dbReference>
<dbReference type="GO" id="GO:0016791">
    <property type="term" value="F:phosphatase activity"/>
    <property type="evidence" value="ECO:0007669"/>
    <property type="project" value="TreeGrafter"/>
</dbReference>
<dbReference type="SUPFAM" id="SSF55781">
    <property type="entry name" value="GAF domain-like"/>
    <property type="match status" value="1"/>
</dbReference>
<dbReference type="SMART" id="SM00331">
    <property type="entry name" value="PP2C_SIG"/>
    <property type="match status" value="1"/>
</dbReference>
<dbReference type="Gene3D" id="3.30.565.10">
    <property type="entry name" value="Histidine kinase-like ATPase, C-terminal domain"/>
    <property type="match status" value="1"/>
</dbReference>
<dbReference type="GO" id="GO:0006355">
    <property type="term" value="P:regulation of DNA-templated transcription"/>
    <property type="evidence" value="ECO:0007669"/>
    <property type="project" value="InterPro"/>
</dbReference>
<dbReference type="SMART" id="SM00091">
    <property type="entry name" value="PAS"/>
    <property type="match status" value="2"/>
</dbReference>
<dbReference type="InterPro" id="IPR036890">
    <property type="entry name" value="HATPase_C_sf"/>
</dbReference>
<dbReference type="Pfam" id="PF00989">
    <property type="entry name" value="PAS"/>
    <property type="match status" value="1"/>
</dbReference>
<dbReference type="AlphaFoldDB" id="A0A426S8D5"/>
<dbReference type="Gene3D" id="3.60.40.10">
    <property type="entry name" value="PPM-type phosphatase domain"/>
    <property type="match status" value="1"/>
</dbReference>
<dbReference type="InterPro" id="IPR013656">
    <property type="entry name" value="PAS_4"/>
</dbReference>
<name>A0A426S8D5_9ACTN</name>
<evidence type="ECO:0000313" key="4">
    <source>
        <dbReference type="Proteomes" id="UP000276379"/>
    </source>
</evidence>
<dbReference type="InterPro" id="IPR035965">
    <property type="entry name" value="PAS-like_dom_sf"/>
</dbReference>
<dbReference type="EMBL" id="PDES01000005">
    <property type="protein sequence ID" value="RRQ86507.1"/>
    <property type="molecule type" value="Genomic_DNA"/>
</dbReference>
<evidence type="ECO:0000259" key="2">
    <source>
        <dbReference type="PROSITE" id="PS50112"/>
    </source>
</evidence>
<dbReference type="InterPro" id="IPR029016">
    <property type="entry name" value="GAF-like_dom_sf"/>
</dbReference>
<dbReference type="InterPro" id="IPR052016">
    <property type="entry name" value="Bact_Sigma-Reg"/>
</dbReference>
<dbReference type="Proteomes" id="UP000276379">
    <property type="component" value="Unassembled WGS sequence"/>
</dbReference>
<dbReference type="InterPro" id="IPR013767">
    <property type="entry name" value="PAS_fold"/>
</dbReference>
<evidence type="ECO:0000256" key="1">
    <source>
        <dbReference type="ARBA" id="ARBA00022801"/>
    </source>
</evidence>
<dbReference type="Pfam" id="PF13581">
    <property type="entry name" value="HATPase_c_2"/>
    <property type="match status" value="1"/>
</dbReference>
<dbReference type="Pfam" id="PF01590">
    <property type="entry name" value="GAF"/>
    <property type="match status" value="1"/>
</dbReference>
<dbReference type="RefSeq" id="WP_125213264.1">
    <property type="nucleotide sequence ID" value="NZ_PDES01000005.1"/>
</dbReference>
<dbReference type="PANTHER" id="PTHR43156:SF2">
    <property type="entry name" value="STAGE II SPORULATION PROTEIN E"/>
    <property type="match status" value="1"/>
</dbReference>
<feature type="domain" description="PAS" evidence="2">
    <location>
        <begin position="12"/>
        <end position="59"/>
    </location>
</feature>
<sequence>MTSAGAGQSGDIPAIPRGTILLDADGTIIEWSPEAERLLGHRPQEMVGRPLSSLLVRPDPAAGPGLPHAPPHRGGCLVHLRDRTGQPVAVEWWMCPRPAVEGPATWAVFLAPTRDTYPCEFDRAILDALLTESPVGLHVLDTDLRLMRFNVASPGMRGVPAEGVVGRPAREVAPTVVTDTAERLMREVLSTGEPVIDFVQPGYPPADPHDEHVFSLSAFRLCNPAGEPLGVATLALDITERHRYRARLELLNDASMRIGTTLDLARTAEELAETAVGRVADAISVDVLDSVYRGEAPEPGPVPPEMTFRRTAFRTTGAAGLQPAYAVDEKASYRFPTPLTQCLADLRPRLIRKVEDGAWLAHDQLRADRIHAGRVHSMMVVPLAARGVVLGVATFYRSVTSAPFDDGDLTIAKELAAYTALGLDNARRYTREHTAALVLQNSLLPGRLPVQNAVEAAFSYLPGHAGGPWYDVIPLSGARTALVVGDMAGHGMRAVAGMGRLRAAIHSLAALDLAPDEVLAHLGDLVLELAAEGHPATANDPLEAQPTTATCAYAVYDPVNRCLVVARAGHPAPLLALPDGHVVPADAPSGPPLGSGGPSFETWETELPEGSLVALYTEGLVGGAPEDSANVARLRRVLAQQHTSVREACDAVIYAQLSGRTEDNVVLLLARTRVLHDDQVASWTFPSDPAIVATARTLAERQLASWGLSDLVFTTEMIVSELVTNAIRYARGTIQVRLVRDRSLICEVTDCSSAAPHLRHPRTTDEGGRGLLLVARLTDRWGTRRTRRGKTIWTEQALPSSAAGIPPATPDAGQVS</sequence>
<accession>A0A426S8D5</accession>
<dbReference type="Pfam" id="PF08448">
    <property type="entry name" value="PAS_4"/>
    <property type="match status" value="1"/>
</dbReference>
<dbReference type="Pfam" id="PF07228">
    <property type="entry name" value="SpoIIE"/>
    <property type="match status" value="1"/>
</dbReference>
<reference evidence="3 4" key="1">
    <citation type="submission" date="2017-10" db="EMBL/GenBank/DDBJ databases">
        <title>Draft genome of actinobacteria isolated from guarana (Paullinia cupana (Mart.) Ducke.</title>
        <authorList>
            <person name="Siqueira K.A."/>
            <person name="Liotti R.G."/>
            <person name="Mendes T.A."/>
            <person name="Soares M.A."/>
        </authorList>
    </citation>
    <scope>NUCLEOTIDE SEQUENCE [LARGE SCALE GENOMIC DNA]</scope>
    <source>
        <strain evidence="3 4">199</strain>
    </source>
</reference>
<gene>
    <name evidence="3" type="ORF">CQW44_11570</name>
</gene>
<dbReference type="CDD" id="cd00130">
    <property type="entry name" value="PAS"/>
    <property type="match status" value="1"/>
</dbReference>